<evidence type="ECO:0000259" key="4">
    <source>
        <dbReference type="PROSITE" id="PS50102"/>
    </source>
</evidence>
<name>A0ABR3PBG9_9PEZI</name>
<evidence type="ECO:0000313" key="6">
    <source>
        <dbReference type="Proteomes" id="UP001562354"/>
    </source>
</evidence>
<dbReference type="InterPro" id="IPR035979">
    <property type="entry name" value="RBD_domain_sf"/>
</dbReference>
<evidence type="ECO:0000313" key="5">
    <source>
        <dbReference type="EMBL" id="KAL1303512.1"/>
    </source>
</evidence>
<keyword evidence="6" id="KW-1185">Reference proteome</keyword>
<feature type="region of interest" description="Disordered" evidence="3">
    <location>
        <begin position="149"/>
        <end position="261"/>
    </location>
</feature>
<dbReference type="GeneID" id="95980586"/>
<feature type="compositionally biased region" description="Low complexity" evidence="3">
    <location>
        <begin position="36"/>
        <end position="55"/>
    </location>
</feature>
<accession>A0ABR3PBG9</accession>
<feature type="compositionally biased region" description="Basic residues" evidence="3">
    <location>
        <begin position="195"/>
        <end position="209"/>
    </location>
</feature>
<dbReference type="PANTHER" id="PTHR19965:SF35">
    <property type="entry name" value="RNA ANNEALING PROTEIN YRA1"/>
    <property type="match status" value="1"/>
</dbReference>
<feature type="region of interest" description="Disordered" evidence="3">
    <location>
        <begin position="1"/>
        <end position="55"/>
    </location>
</feature>
<evidence type="ECO:0000256" key="2">
    <source>
        <dbReference type="PROSITE-ProRule" id="PRU00176"/>
    </source>
</evidence>
<feature type="compositionally biased region" description="Low complexity" evidence="3">
    <location>
        <begin position="174"/>
        <end position="193"/>
    </location>
</feature>
<dbReference type="RefSeq" id="XP_069199787.1">
    <property type="nucleotide sequence ID" value="XM_069346909.1"/>
</dbReference>
<organism evidence="5 6">
    <name type="scientific">Neodothiora populina</name>
    <dbReference type="NCBI Taxonomy" id="2781224"/>
    <lineage>
        <taxon>Eukaryota</taxon>
        <taxon>Fungi</taxon>
        <taxon>Dikarya</taxon>
        <taxon>Ascomycota</taxon>
        <taxon>Pezizomycotina</taxon>
        <taxon>Dothideomycetes</taxon>
        <taxon>Dothideomycetidae</taxon>
        <taxon>Dothideales</taxon>
        <taxon>Dothioraceae</taxon>
        <taxon>Neodothiora</taxon>
    </lineage>
</organism>
<comment type="caution">
    <text evidence="5">The sequence shown here is derived from an EMBL/GenBank/DDBJ whole genome shotgun (WGS) entry which is preliminary data.</text>
</comment>
<dbReference type="PANTHER" id="PTHR19965">
    <property type="entry name" value="RNA AND EXPORT FACTOR BINDING PROTEIN"/>
    <property type="match status" value="1"/>
</dbReference>
<dbReference type="InterPro" id="IPR025715">
    <property type="entry name" value="FoP_C"/>
</dbReference>
<keyword evidence="1 2" id="KW-0694">RNA-binding</keyword>
<dbReference type="EMBL" id="JBFMKM010000010">
    <property type="protein sequence ID" value="KAL1303512.1"/>
    <property type="molecule type" value="Genomic_DNA"/>
</dbReference>
<feature type="compositionally biased region" description="Low complexity" evidence="3">
    <location>
        <begin position="232"/>
        <end position="255"/>
    </location>
</feature>
<protein>
    <recommendedName>
        <fullName evidence="4">RRM domain-containing protein</fullName>
    </recommendedName>
</protein>
<dbReference type="SUPFAM" id="SSF54928">
    <property type="entry name" value="RNA-binding domain, RBD"/>
    <property type="match status" value="1"/>
</dbReference>
<dbReference type="SMART" id="SM01218">
    <property type="entry name" value="FoP_duplication"/>
    <property type="match status" value="1"/>
</dbReference>
<dbReference type="InterPro" id="IPR000504">
    <property type="entry name" value="RRM_dom"/>
</dbReference>
<gene>
    <name evidence="5" type="ORF">AAFC00_006887</name>
</gene>
<proteinExistence type="predicted"/>
<dbReference type="Gene3D" id="3.30.70.330">
    <property type="match status" value="1"/>
</dbReference>
<evidence type="ECO:0000256" key="1">
    <source>
        <dbReference type="ARBA" id="ARBA00022884"/>
    </source>
</evidence>
<evidence type="ECO:0000256" key="3">
    <source>
        <dbReference type="SAM" id="MobiDB-lite"/>
    </source>
</evidence>
<dbReference type="Pfam" id="PF00076">
    <property type="entry name" value="RRM_1"/>
    <property type="match status" value="1"/>
</dbReference>
<dbReference type="InterPro" id="IPR012677">
    <property type="entry name" value="Nucleotide-bd_a/b_plait_sf"/>
</dbReference>
<dbReference type="Proteomes" id="UP001562354">
    <property type="component" value="Unassembled WGS sequence"/>
</dbReference>
<sequence>MSSKLDQSLDEITGARRANARRQRGGKARVSTGGVTKNTVPKPAKPTKATAAPAARPIPLSGESKIIVSNLPSDVNEQQIKEYFSSTVGPVKKVLLNYNKIGRSVGVATIIFLKATSAAEAAKQYDGVKVDGRPMKIEVILGAQYAPAPAPPKSLGDRIAQPKKEAAKAKAKPKSAAAGPKPATAGAGEAAGTRGKGRGKKGRVGRPKPKSAEELDAEMSEYFAPGETNGDASAAAVAANGAGAAPAPAPEGDAAMVDEVL</sequence>
<reference evidence="5 6" key="1">
    <citation type="submission" date="2024-07" db="EMBL/GenBank/DDBJ databases">
        <title>Draft sequence of the Neodothiora populina.</title>
        <authorList>
            <person name="Drown D.D."/>
            <person name="Schuette U.S."/>
            <person name="Buechlein A.B."/>
            <person name="Rusch D.R."/>
            <person name="Winton L.W."/>
            <person name="Adams G.A."/>
        </authorList>
    </citation>
    <scope>NUCLEOTIDE SEQUENCE [LARGE SCALE GENOMIC DNA]</scope>
    <source>
        <strain evidence="5 6">CPC 39397</strain>
    </source>
</reference>
<dbReference type="Pfam" id="PF13865">
    <property type="entry name" value="FoP_duplication"/>
    <property type="match status" value="1"/>
</dbReference>
<feature type="compositionally biased region" description="Basic residues" evidence="3">
    <location>
        <begin position="18"/>
        <end position="27"/>
    </location>
</feature>
<dbReference type="PROSITE" id="PS50102">
    <property type="entry name" value="RRM"/>
    <property type="match status" value="1"/>
</dbReference>
<dbReference type="SMART" id="SM00360">
    <property type="entry name" value="RRM"/>
    <property type="match status" value="1"/>
</dbReference>
<feature type="domain" description="RRM" evidence="4">
    <location>
        <begin position="64"/>
        <end position="142"/>
    </location>
</feature>
<dbReference type="InterPro" id="IPR051229">
    <property type="entry name" value="ALYREF_mRNA_export"/>
</dbReference>